<keyword evidence="2" id="KW-0560">Oxidoreductase</keyword>
<dbReference type="InterPro" id="IPR036661">
    <property type="entry name" value="Luciferase-like_sf"/>
</dbReference>
<keyword evidence="1" id="KW-0285">Flavoprotein</keyword>
<dbReference type="InterPro" id="IPR011251">
    <property type="entry name" value="Luciferase-like_dom"/>
</dbReference>
<dbReference type="CDD" id="cd00347">
    <property type="entry name" value="Flavin_utilizing_monoxygenases"/>
    <property type="match status" value="1"/>
</dbReference>
<organism evidence="5">
    <name type="scientific">marine metagenome</name>
    <dbReference type="NCBI Taxonomy" id="408172"/>
    <lineage>
        <taxon>unclassified sequences</taxon>
        <taxon>metagenomes</taxon>
        <taxon>ecological metagenomes</taxon>
    </lineage>
</organism>
<dbReference type="InterPro" id="IPR050766">
    <property type="entry name" value="Bact_Lucif_Oxidored"/>
</dbReference>
<dbReference type="EMBL" id="UINC01144495">
    <property type="protein sequence ID" value="SVD34046.1"/>
    <property type="molecule type" value="Genomic_DNA"/>
</dbReference>
<evidence type="ECO:0000313" key="5">
    <source>
        <dbReference type="EMBL" id="SVD34046.1"/>
    </source>
</evidence>
<evidence type="ECO:0000259" key="4">
    <source>
        <dbReference type="Pfam" id="PF00296"/>
    </source>
</evidence>
<dbReference type="PANTHER" id="PTHR30137">
    <property type="entry name" value="LUCIFERASE-LIKE MONOOXYGENASE"/>
    <property type="match status" value="1"/>
</dbReference>
<evidence type="ECO:0000256" key="3">
    <source>
        <dbReference type="ARBA" id="ARBA00023033"/>
    </source>
</evidence>
<sequence length="66" mass="7552">MLPTRMRFGIFLAPFHAPNENPTLALERDLELIQRLDELGYDEAWIGEHHSCGWETIAAPDIFIAT</sequence>
<protein>
    <recommendedName>
        <fullName evidence="4">Luciferase-like domain-containing protein</fullName>
    </recommendedName>
</protein>
<evidence type="ECO:0000256" key="1">
    <source>
        <dbReference type="ARBA" id="ARBA00022630"/>
    </source>
</evidence>
<reference evidence="5" key="1">
    <citation type="submission" date="2018-05" db="EMBL/GenBank/DDBJ databases">
        <authorList>
            <person name="Lanie J.A."/>
            <person name="Ng W.-L."/>
            <person name="Kazmierczak K.M."/>
            <person name="Andrzejewski T.M."/>
            <person name="Davidsen T.M."/>
            <person name="Wayne K.J."/>
            <person name="Tettelin H."/>
            <person name="Glass J.I."/>
            <person name="Rusch D."/>
            <person name="Podicherti R."/>
            <person name="Tsui H.-C.T."/>
            <person name="Winkler M.E."/>
        </authorList>
    </citation>
    <scope>NUCLEOTIDE SEQUENCE</scope>
</reference>
<dbReference type="Gene3D" id="3.20.20.30">
    <property type="entry name" value="Luciferase-like domain"/>
    <property type="match status" value="1"/>
</dbReference>
<gene>
    <name evidence="5" type="ORF">METZ01_LOCUS386900</name>
</gene>
<accession>A0A382UID9</accession>
<dbReference type="GO" id="GO:0016705">
    <property type="term" value="F:oxidoreductase activity, acting on paired donors, with incorporation or reduction of molecular oxygen"/>
    <property type="evidence" value="ECO:0007669"/>
    <property type="project" value="InterPro"/>
</dbReference>
<feature type="non-terminal residue" evidence="5">
    <location>
        <position position="66"/>
    </location>
</feature>
<dbReference type="GO" id="GO:0004497">
    <property type="term" value="F:monooxygenase activity"/>
    <property type="evidence" value="ECO:0007669"/>
    <property type="project" value="UniProtKB-KW"/>
</dbReference>
<dbReference type="Pfam" id="PF00296">
    <property type="entry name" value="Bac_luciferase"/>
    <property type="match status" value="1"/>
</dbReference>
<proteinExistence type="predicted"/>
<name>A0A382UID9_9ZZZZ</name>
<dbReference type="PANTHER" id="PTHR30137:SF16">
    <property type="entry name" value="BLL0895 PROTEIN"/>
    <property type="match status" value="1"/>
</dbReference>
<evidence type="ECO:0000256" key="2">
    <source>
        <dbReference type="ARBA" id="ARBA00023002"/>
    </source>
</evidence>
<keyword evidence="3" id="KW-0503">Monooxygenase</keyword>
<dbReference type="AlphaFoldDB" id="A0A382UID9"/>
<dbReference type="SUPFAM" id="SSF51679">
    <property type="entry name" value="Bacterial luciferase-like"/>
    <property type="match status" value="1"/>
</dbReference>
<feature type="domain" description="Luciferase-like" evidence="4">
    <location>
        <begin position="6"/>
        <end position="52"/>
    </location>
</feature>
<dbReference type="GO" id="GO:0005829">
    <property type="term" value="C:cytosol"/>
    <property type="evidence" value="ECO:0007669"/>
    <property type="project" value="TreeGrafter"/>
</dbReference>